<dbReference type="RefSeq" id="WP_309297836.1">
    <property type="nucleotide sequence ID" value="NZ_BRVO01000003.1"/>
</dbReference>
<dbReference type="EMBL" id="BRVO01000003">
    <property type="protein sequence ID" value="GLB50329.1"/>
    <property type="molecule type" value="Genomic_DNA"/>
</dbReference>
<keyword evidence="1" id="KW-0812">Transmembrane</keyword>
<keyword evidence="1" id="KW-0472">Membrane</keyword>
<dbReference type="Pfam" id="PF04977">
    <property type="entry name" value="DivIC"/>
    <property type="match status" value="1"/>
</dbReference>
<dbReference type="InterPro" id="IPR007060">
    <property type="entry name" value="FtsL/DivIC"/>
</dbReference>
<gene>
    <name evidence="2" type="ORF">Y10_26970</name>
</gene>
<sequence length="109" mass="13346">MMNKLKELLNNKWFKLFSNIYVIVSVAFIIWMLFFDANSWYFTHSELDKEVIKLREQQKHLRLEIEKDKALIKQLQDSATLEKFAREKYYYKKDNEEIYIIEDADTPEE</sequence>
<proteinExistence type="predicted"/>
<evidence type="ECO:0000313" key="3">
    <source>
        <dbReference type="Proteomes" id="UP001143543"/>
    </source>
</evidence>
<dbReference type="Proteomes" id="UP001143543">
    <property type="component" value="Unassembled WGS sequence"/>
</dbReference>
<evidence type="ECO:0008006" key="4">
    <source>
        <dbReference type="Google" id="ProtNLM"/>
    </source>
</evidence>
<feature type="transmembrane region" description="Helical" evidence="1">
    <location>
        <begin position="20"/>
        <end position="43"/>
    </location>
</feature>
<protein>
    <recommendedName>
        <fullName evidence="4">Septum formation initiator</fullName>
    </recommendedName>
</protein>
<keyword evidence="3" id="KW-1185">Reference proteome</keyword>
<reference evidence="2" key="1">
    <citation type="submission" date="2022-07" db="EMBL/GenBank/DDBJ databases">
        <title>Taxonomy of Novel Oxalotrophic and Methylotrophic Bacteria.</title>
        <authorList>
            <person name="Sahin N."/>
            <person name="Tani A."/>
        </authorList>
    </citation>
    <scope>NUCLEOTIDE SEQUENCE</scope>
    <source>
        <strain evidence="2">Y10</strain>
    </source>
</reference>
<name>A0ABQ5MLT1_9FLAO</name>
<evidence type="ECO:0000256" key="1">
    <source>
        <dbReference type="SAM" id="Phobius"/>
    </source>
</evidence>
<evidence type="ECO:0000313" key="2">
    <source>
        <dbReference type="EMBL" id="GLB50329.1"/>
    </source>
</evidence>
<keyword evidence="1" id="KW-1133">Transmembrane helix</keyword>
<accession>A0ABQ5MLT1</accession>
<organism evidence="2 3">
    <name type="scientific">Neptunitalea lumnitzerae</name>
    <dbReference type="NCBI Taxonomy" id="2965509"/>
    <lineage>
        <taxon>Bacteria</taxon>
        <taxon>Pseudomonadati</taxon>
        <taxon>Bacteroidota</taxon>
        <taxon>Flavobacteriia</taxon>
        <taxon>Flavobacteriales</taxon>
        <taxon>Flavobacteriaceae</taxon>
        <taxon>Neptunitalea</taxon>
    </lineage>
</organism>
<comment type="caution">
    <text evidence="2">The sequence shown here is derived from an EMBL/GenBank/DDBJ whole genome shotgun (WGS) entry which is preliminary data.</text>
</comment>